<organism evidence="1 2">
    <name type="scientific">Ophiostoma piceae (strain UAMH 11346)</name>
    <name type="common">Sap stain fungus</name>
    <dbReference type="NCBI Taxonomy" id="1262450"/>
    <lineage>
        <taxon>Eukaryota</taxon>
        <taxon>Fungi</taxon>
        <taxon>Dikarya</taxon>
        <taxon>Ascomycota</taxon>
        <taxon>Pezizomycotina</taxon>
        <taxon>Sordariomycetes</taxon>
        <taxon>Sordariomycetidae</taxon>
        <taxon>Ophiostomatales</taxon>
        <taxon>Ophiostomataceae</taxon>
        <taxon>Ophiostoma</taxon>
    </lineage>
</organism>
<gene>
    <name evidence="1" type="ORF">F503_06566</name>
</gene>
<name>S3CPS3_OPHP1</name>
<protein>
    <submittedName>
        <fullName evidence="1">Uncharacterized protein</fullName>
    </submittedName>
</protein>
<evidence type="ECO:0000313" key="2">
    <source>
        <dbReference type="Proteomes" id="UP000016923"/>
    </source>
</evidence>
<dbReference type="AlphaFoldDB" id="S3CPS3"/>
<dbReference type="HOGENOM" id="CLU_183945_0_0_1"/>
<dbReference type="VEuPathDB" id="FungiDB:F503_06566"/>
<evidence type="ECO:0000313" key="1">
    <source>
        <dbReference type="EMBL" id="EPE02590.1"/>
    </source>
</evidence>
<reference evidence="1 2" key="1">
    <citation type="journal article" date="2013" name="BMC Genomics">
        <title>The genome and transcriptome of the pine saprophyte Ophiostoma piceae, and a comparison with the bark beetle-associated pine pathogen Grosmannia clavigera.</title>
        <authorList>
            <person name="Haridas S."/>
            <person name="Wang Y."/>
            <person name="Lim L."/>
            <person name="Massoumi Alamouti S."/>
            <person name="Jackman S."/>
            <person name="Docking R."/>
            <person name="Robertson G."/>
            <person name="Birol I."/>
            <person name="Bohlmann J."/>
            <person name="Breuil C."/>
        </authorList>
    </citation>
    <scope>NUCLEOTIDE SEQUENCE [LARGE SCALE GENOMIC DNA]</scope>
    <source>
        <strain evidence="1 2">UAMH 11346</strain>
    </source>
</reference>
<sequence>MAPWSFIFSVVRSMEDVFVQRLLRSPTFHHGVRAIHRRVQDVRHGRDPNEPLRHGEATQHPDQGGFFKYFVEELKMQAQGKESKLKGPK</sequence>
<proteinExistence type="predicted"/>
<dbReference type="Pfam" id="PF10906">
    <property type="entry name" value="Mrx7"/>
    <property type="match status" value="1"/>
</dbReference>
<dbReference type="OMA" id="HEKQHGR"/>
<dbReference type="InterPro" id="IPR020301">
    <property type="entry name" value="Mrx7"/>
</dbReference>
<dbReference type="EMBL" id="KE148176">
    <property type="protein sequence ID" value="EPE02590.1"/>
    <property type="molecule type" value="Genomic_DNA"/>
</dbReference>
<accession>S3CPS3</accession>
<keyword evidence="2" id="KW-1185">Reference proteome</keyword>
<dbReference type="OrthoDB" id="4138121at2759"/>
<dbReference type="eggNOG" id="ENOG502SZ4D">
    <property type="taxonomic scope" value="Eukaryota"/>
</dbReference>
<dbReference type="Proteomes" id="UP000016923">
    <property type="component" value="Unassembled WGS sequence"/>
</dbReference>